<name>A0A8B4G3I8_EIKCO</name>
<evidence type="ECO:0000313" key="1">
    <source>
        <dbReference type="EMBL" id="SNW08587.1"/>
    </source>
</evidence>
<reference evidence="1 2" key="1">
    <citation type="submission" date="2017-06" db="EMBL/GenBank/DDBJ databases">
        <authorList>
            <consortium name="Pathogen Informatics"/>
        </authorList>
    </citation>
    <scope>NUCLEOTIDE SEQUENCE [LARGE SCALE GENOMIC DNA]</scope>
    <source>
        <strain evidence="1 2">NCTC10596</strain>
    </source>
</reference>
<dbReference type="RefSeq" id="WP_003824661.1">
    <property type="nucleotide sequence ID" value="NZ_CP082861.1"/>
</dbReference>
<dbReference type="Pfam" id="PF05069">
    <property type="entry name" value="Phage_tail_S"/>
    <property type="match status" value="1"/>
</dbReference>
<dbReference type="Proteomes" id="UP000215465">
    <property type="component" value="Chromosome 1"/>
</dbReference>
<proteinExistence type="predicted"/>
<dbReference type="GeneID" id="60769997"/>
<accession>A0A8B4G3I8</accession>
<evidence type="ECO:0000313" key="2">
    <source>
        <dbReference type="Proteomes" id="UP000215465"/>
    </source>
</evidence>
<dbReference type="EMBL" id="LT906482">
    <property type="protein sequence ID" value="SNW08587.1"/>
    <property type="molecule type" value="Genomic_DNA"/>
</dbReference>
<protein>
    <submittedName>
        <fullName evidence="1">Mu-like prophage protein gpG</fullName>
    </submittedName>
</protein>
<dbReference type="KEGG" id="ecor:SAMEA4412678_1108"/>
<gene>
    <name evidence="1" type="ORF">SAMEA4412678_01108</name>
</gene>
<dbReference type="NCBIfam" id="TIGR01635">
    <property type="entry name" value="tail_comp_S"/>
    <property type="match status" value="1"/>
</dbReference>
<dbReference type="AlphaFoldDB" id="A0A8B4G3I8"/>
<dbReference type="InterPro" id="IPR006522">
    <property type="entry name" value="Phage_virion_morphogenesis"/>
</dbReference>
<sequence>MIEIEIKTLELQQNISRAAQGLEQRGSLMRLIAGRLHQAVDENFNSQGRPAWAGLKLGSQLSRAGALTKRGQVSQARFDKHVRNHKILQNTGRLRNSITEASDNDSARVGTNVAYAAIHNFGGQTAAHMIYPRHKKALAWATGAYPVKSVKQPLHGVN</sequence>
<organism evidence="1 2">
    <name type="scientific">Eikenella corrodens</name>
    <dbReference type="NCBI Taxonomy" id="539"/>
    <lineage>
        <taxon>Bacteria</taxon>
        <taxon>Pseudomonadati</taxon>
        <taxon>Pseudomonadota</taxon>
        <taxon>Betaproteobacteria</taxon>
        <taxon>Neisseriales</taxon>
        <taxon>Neisseriaceae</taxon>
        <taxon>Eikenella</taxon>
    </lineage>
</organism>